<dbReference type="InterPro" id="IPR001387">
    <property type="entry name" value="Cro/C1-type_HTH"/>
</dbReference>
<reference evidence="3" key="2">
    <citation type="submission" date="2014-08" db="EMBL/GenBank/DDBJ databases">
        <title>Complete genome of Weissella ceti strain WS74 isolated from diseased rainbow trout in Brazil.</title>
        <authorList>
            <person name="Figueiredo H.C.P."/>
            <person name="Leal C.A.G."/>
            <person name="Pereira F.L."/>
            <person name="Soares S.C."/>
            <person name="Dorella F.A."/>
            <person name="Carvalho A.F."/>
            <person name="Azevedo V.A.C."/>
        </authorList>
    </citation>
    <scope>NUCLEOTIDE SEQUENCE [LARGE SCALE GENOMIC DNA]</scope>
    <source>
        <strain evidence="3">WS74</strain>
    </source>
</reference>
<dbReference type="GO" id="GO:0003677">
    <property type="term" value="F:DNA binding"/>
    <property type="evidence" value="ECO:0007669"/>
    <property type="project" value="InterPro"/>
</dbReference>
<dbReference type="AlphaFoldDB" id="A0A088GHD9"/>
<feature type="domain" description="HTH cro/C1-type" evidence="1">
    <location>
        <begin position="32"/>
        <end position="70"/>
    </location>
</feature>
<dbReference type="SUPFAM" id="SSF47413">
    <property type="entry name" value="lambda repressor-like DNA-binding domains"/>
    <property type="match status" value="1"/>
</dbReference>
<keyword evidence="3" id="KW-1185">Reference proteome</keyword>
<dbReference type="Proteomes" id="UP000029079">
    <property type="component" value="Chromosome"/>
</dbReference>
<dbReference type="Gene3D" id="1.10.260.40">
    <property type="entry name" value="lambda repressor-like DNA-binding domains"/>
    <property type="match status" value="1"/>
</dbReference>
<protein>
    <recommendedName>
        <fullName evidence="1">HTH cro/C1-type domain-containing protein</fullName>
    </recommendedName>
</protein>
<evidence type="ECO:0000313" key="2">
    <source>
        <dbReference type="EMBL" id="AIM63548.1"/>
    </source>
</evidence>
<dbReference type="PROSITE" id="PS50943">
    <property type="entry name" value="HTH_CROC1"/>
    <property type="match status" value="1"/>
</dbReference>
<proteinExistence type="predicted"/>
<reference evidence="2 3" key="1">
    <citation type="journal article" date="2014" name="Genome Announc.">
        <title>Complete Genome Sequences of Fish Pathogenic Weissella ceti Strains WS74 and WS105.</title>
        <authorList>
            <person name="Figueiredo H.C."/>
            <person name="Leal C.A."/>
            <person name="Dorella F.A."/>
            <person name="Carvalho A.F."/>
            <person name="Soares S.C."/>
            <person name="Pereira F.L."/>
            <person name="Azevedo V.A."/>
        </authorList>
    </citation>
    <scope>NUCLEOTIDE SEQUENCE [LARGE SCALE GENOMIC DNA]</scope>
    <source>
        <strain evidence="2 3">WS74</strain>
    </source>
</reference>
<sequence length="82" mass="9383">MNHTKLLRSLQKSLLPKSPHGMSQTSHFDKNMRYFRLQSQLRKKELAALLNVDTSTISNYERGDADLTLTPSSNCLIYLMSP</sequence>
<gene>
    <name evidence="2" type="ORF">WS74_1299</name>
</gene>
<accession>A0A088GHD9</accession>
<evidence type="ECO:0000313" key="3">
    <source>
        <dbReference type="Proteomes" id="UP000029079"/>
    </source>
</evidence>
<dbReference type="Pfam" id="PF01381">
    <property type="entry name" value="HTH_3"/>
    <property type="match status" value="1"/>
</dbReference>
<name>A0A088GHD9_9LACO</name>
<dbReference type="InterPro" id="IPR010982">
    <property type="entry name" value="Lambda_DNA-bd_dom_sf"/>
</dbReference>
<dbReference type="EMBL" id="CP009223">
    <property type="protein sequence ID" value="AIM63548.1"/>
    <property type="molecule type" value="Genomic_DNA"/>
</dbReference>
<evidence type="ECO:0000259" key="1">
    <source>
        <dbReference type="PROSITE" id="PS50943"/>
    </source>
</evidence>
<dbReference type="CDD" id="cd00093">
    <property type="entry name" value="HTH_XRE"/>
    <property type="match status" value="1"/>
</dbReference>
<dbReference type="KEGG" id="wct:WS74_1299"/>
<organism evidence="2 3">
    <name type="scientific">Weissella ceti</name>
    <dbReference type="NCBI Taxonomy" id="759620"/>
    <lineage>
        <taxon>Bacteria</taxon>
        <taxon>Bacillati</taxon>
        <taxon>Bacillota</taxon>
        <taxon>Bacilli</taxon>
        <taxon>Lactobacillales</taxon>
        <taxon>Lactobacillaceae</taxon>
        <taxon>Weissella</taxon>
    </lineage>
</organism>